<dbReference type="InterPro" id="IPR052019">
    <property type="entry name" value="F420H2_bilvrd_red/Heme_oxyg"/>
</dbReference>
<feature type="region of interest" description="Disordered" evidence="2">
    <location>
        <begin position="149"/>
        <end position="174"/>
    </location>
</feature>
<feature type="domain" description="Pyridoxamine 5'-phosphate oxidase N-terminal" evidence="3">
    <location>
        <begin position="29"/>
        <end position="130"/>
    </location>
</feature>
<evidence type="ECO:0000256" key="1">
    <source>
        <dbReference type="ARBA" id="ARBA00023002"/>
    </source>
</evidence>
<evidence type="ECO:0000313" key="5">
    <source>
        <dbReference type="Proteomes" id="UP000509303"/>
    </source>
</evidence>
<evidence type="ECO:0000256" key="2">
    <source>
        <dbReference type="SAM" id="MobiDB-lite"/>
    </source>
</evidence>
<reference evidence="4 5" key="1">
    <citation type="submission" date="2020-06" db="EMBL/GenBank/DDBJ databases">
        <title>Genome mining for natural products.</title>
        <authorList>
            <person name="Zhang B."/>
            <person name="Shi J."/>
            <person name="Ge H."/>
        </authorList>
    </citation>
    <scope>NUCLEOTIDE SEQUENCE [LARGE SCALE GENOMIC DNA]</scope>
    <source>
        <strain evidence="4 5">NA00687</strain>
    </source>
</reference>
<dbReference type="GO" id="GO:0016627">
    <property type="term" value="F:oxidoreductase activity, acting on the CH-CH group of donors"/>
    <property type="evidence" value="ECO:0007669"/>
    <property type="project" value="TreeGrafter"/>
</dbReference>
<dbReference type="PANTHER" id="PTHR35176:SF6">
    <property type="entry name" value="HEME OXYGENASE HI_0854-RELATED"/>
    <property type="match status" value="1"/>
</dbReference>
<name>A0A7H8N1T9_9ACTN</name>
<evidence type="ECO:0000259" key="3">
    <source>
        <dbReference type="Pfam" id="PF01243"/>
    </source>
</evidence>
<dbReference type="Pfam" id="PF01243">
    <property type="entry name" value="PNPOx_N"/>
    <property type="match status" value="1"/>
</dbReference>
<dbReference type="EMBL" id="CP054929">
    <property type="protein sequence ID" value="QKW48477.1"/>
    <property type="molecule type" value="Genomic_DNA"/>
</dbReference>
<keyword evidence="1" id="KW-0560">Oxidoreductase</keyword>
<proteinExistence type="predicted"/>
<dbReference type="AlphaFoldDB" id="A0A7H8N1T9"/>
<dbReference type="Gene3D" id="2.30.110.10">
    <property type="entry name" value="Electron Transport, Fmn-binding Protein, Chain A"/>
    <property type="match status" value="1"/>
</dbReference>
<protein>
    <submittedName>
        <fullName evidence="4">Pyridoxamine 5'-phosphate oxidase family protein</fullName>
    </submittedName>
</protein>
<keyword evidence="5" id="KW-1185">Reference proteome</keyword>
<organism evidence="4 5">
    <name type="scientific">Streptomyces buecherae</name>
    <dbReference type="NCBI Taxonomy" id="2763006"/>
    <lineage>
        <taxon>Bacteria</taxon>
        <taxon>Bacillati</taxon>
        <taxon>Actinomycetota</taxon>
        <taxon>Actinomycetes</taxon>
        <taxon>Kitasatosporales</taxon>
        <taxon>Streptomycetaceae</taxon>
        <taxon>Streptomyces</taxon>
    </lineage>
</organism>
<dbReference type="GO" id="GO:0005829">
    <property type="term" value="C:cytosol"/>
    <property type="evidence" value="ECO:0007669"/>
    <property type="project" value="TreeGrafter"/>
</dbReference>
<evidence type="ECO:0000313" key="4">
    <source>
        <dbReference type="EMBL" id="QKW48477.1"/>
    </source>
</evidence>
<dbReference type="SUPFAM" id="SSF50475">
    <property type="entry name" value="FMN-binding split barrel"/>
    <property type="match status" value="1"/>
</dbReference>
<dbReference type="Proteomes" id="UP000509303">
    <property type="component" value="Chromosome"/>
</dbReference>
<dbReference type="GO" id="GO:0070967">
    <property type="term" value="F:coenzyme F420 binding"/>
    <property type="evidence" value="ECO:0007669"/>
    <property type="project" value="TreeGrafter"/>
</dbReference>
<dbReference type="InterPro" id="IPR011576">
    <property type="entry name" value="Pyridox_Oxase_N"/>
</dbReference>
<sequence>MTTSWNDVRQAAPELADWVEARFAAYKHHVLATLRADGSPRVTGLEVAFLGGEAWLGMMWHSRKALDLRRDPRLAVHANPGPGAELPDGDARFSGRAVEVPTGAARAAYIAEIKPPEPFHLFRVEVREVTRTRIVDGALQLQTWRPGSGVRTVWPHEPDGAPDAGRGADEVERG</sequence>
<accession>A0A7H8N1T9</accession>
<dbReference type="InterPro" id="IPR012349">
    <property type="entry name" value="Split_barrel_FMN-bd"/>
</dbReference>
<dbReference type="RefSeq" id="WP_176160174.1">
    <property type="nucleotide sequence ID" value="NZ_CP054929.1"/>
</dbReference>
<gene>
    <name evidence="4" type="ORF">HUT08_01745</name>
</gene>
<dbReference type="PANTHER" id="PTHR35176">
    <property type="entry name" value="HEME OXYGENASE HI_0854-RELATED"/>
    <property type="match status" value="1"/>
</dbReference>